<organism evidence="1 2">
    <name type="scientific">Paenibacillus tianjinensis</name>
    <dbReference type="NCBI Taxonomy" id="2810347"/>
    <lineage>
        <taxon>Bacteria</taxon>
        <taxon>Bacillati</taxon>
        <taxon>Bacillota</taxon>
        <taxon>Bacilli</taxon>
        <taxon>Bacillales</taxon>
        <taxon>Paenibacillaceae</taxon>
        <taxon>Paenibacillus</taxon>
    </lineage>
</organism>
<dbReference type="RefSeq" id="WP_206101113.1">
    <property type="nucleotide sequence ID" value="NZ_CP070969.1"/>
</dbReference>
<gene>
    <name evidence="1" type="ORF">JRJ22_19645</name>
</gene>
<proteinExistence type="predicted"/>
<reference evidence="1 2" key="1">
    <citation type="submission" date="2021-02" db="EMBL/GenBank/DDBJ databases">
        <title>Paenibacillus tianjinensis sp. nov.</title>
        <authorList>
            <person name="Liu H."/>
        </authorList>
    </citation>
    <scope>NUCLEOTIDE SEQUENCE [LARGE SCALE GENOMIC DNA]</scope>
    <source>
        <strain evidence="1 2">TB2019</strain>
    </source>
</reference>
<dbReference type="Proteomes" id="UP000663452">
    <property type="component" value="Chromosome"/>
</dbReference>
<keyword evidence="2" id="KW-1185">Reference proteome</keyword>
<evidence type="ECO:0000313" key="2">
    <source>
        <dbReference type="Proteomes" id="UP000663452"/>
    </source>
</evidence>
<name>A0ABX7LAK9_9BACL</name>
<dbReference type="EMBL" id="CP070969">
    <property type="protein sequence ID" value="QSF43480.1"/>
    <property type="molecule type" value="Genomic_DNA"/>
</dbReference>
<sequence length="81" mass="9135">MLAKHSIVCKVNNPKNVVVCTSERFLKGPTGRVVSRKTLLNQVEKHCVAYRDGDCKDCESEREIPCIEAWKLTVGKGIKLY</sequence>
<evidence type="ECO:0000313" key="1">
    <source>
        <dbReference type="EMBL" id="QSF43480.1"/>
    </source>
</evidence>
<protein>
    <submittedName>
        <fullName evidence="1">Uncharacterized protein</fullName>
    </submittedName>
</protein>
<accession>A0ABX7LAK9</accession>